<evidence type="ECO:0000256" key="1">
    <source>
        <dbReference type="ARBA" id="ARBA00004141"/>
    </source>
</evidence>
<protein>
    <submittedName>
        <fullName evidence="9">GerAB/ArcD/ProY family transporter</fullName>
    </submittedName>
</protein>
<dbReference type="Proteomes" id="UP001156102">
    <property type="component" value="Unassembled WGS sequence"/>
</dbReference>
<keyword evidence="7 8" id="KW-0472">Membrane</keyword>
<dbReference type="PANTHER" id="PTHR34975">
    <property type="entry name" value="SPORE GERMINATION PROTEIN A2"/>
    <property type="match status" value="1"/>
</dbReference>
<reference evidence="9" key="1">
    <citation type="submission" date="2022-07" db="EMBL/GenBank/DDBJ databases">
        <authorList>
            <person name="Li W.-J."/>
            <person name="Deng Q.-Q."/>
        </authorList>
    </citation>
    <scope>NUCLEOTIDE SEQUENCE</scope>
    <source>
        <strain evidence="9">SYSU M60031</strain>
    </source>
</reference>
<organism evidence="9 10">
    <name type="scientific">Ectobacillus ponti</name>
    <dbReference type="NCBI Taxonomy" id="2961894"/>
    <lineage>
        <taxon>Bacteria</taxon>
        <taxon>Bacillati</taxon>
        <taxon>Bacillota</taxon>
        <taxon>Bacilli</taxon>
        <taxon>Bacillales</taxon>
        <taxon>Bacillaceae</taxon>
        <taxon>Ectobacillus</taxon>
    </lineage>
</organism>
<evidence type="ECO:0000256" key="6">
    <source>
        <dbReference type="ARBA" id="ARBA00022989"/>
    </source>
</evidence>
<evidence type="ECO:0000256" key="4">
    <source>
        <dbReference type="ARBA" id="ARBA00022544"/>
    </source>
</evidence>
<feature type="transmembrane region" description="Helical" evidence="8">
    <location>
        <begin position="306"/>
        <end position="325"/>
    </location>
</feature>
<feature type="transmembrane region" description="Helical" evidence="8">
    <location>
        <begin position="5"/>
        <end position="26"/>
    </location>
</feature>
<feature type="transmembrane region" description="Helical" evidence="8">
    <location>
        <begin position="337"/>
        <end position="358"/>
    </location>
</feature>
<feature type="transmembrane region" description="Helical" evidence="8">
    <location>
        <begin position="73"/>
        <end position="98"/>
    </location>
</feature>
<dbReference type="GO" id="GO:0016020">
    <property type="term" value="C:membrane"/>
    <property type="evidence" value="ECO:0007669"/>
    <property type="project" value="UniProtKB-SubCell"/>
</dbReference>
<dbReference type="InterPro" id="IPR004761">
    <property type="entry name" value="Spore_GerAB"/>
</dbReference>
<evidence type="ECO:0000256" key="3">
    <source>
        <dbReference type="ARBA" id="ARBA00022448"/>
    </source>
</evidence>
<evidence type="ECO:0000256" key="7">
    <source>
        <dbReference type="ARBA" id="ARBA00023136"/>
    </source>
</evidence>
<feature type="transmembrane region" description="Helical" evidence="8">
    <location>
        <begin position="135"/>
        <end position="158"/>
    </location>
</feature>
<feature type="transmembrane region" description="Helical" evidence="8">
    <location>
        <begin position="211"/>
        <end position="231"/>
    </location>
</feature>
<feature type="transmembrane region" description="Helical" evidence="8">
    <location>
        <begin position="263"/>
        <end position="285"/>
    </location>
</feature>
<evidence type="ECO:0000256" key="5">
    <source>
        <dbReference type="ARBA" id="ARBA00022692"/>
    </source>
</evidence>
<keyword evidence="3" id="KW-0813">Transport</keyword>
<keyword evidence="6 8" id="KW-1133">Transmembrane helix</keyword>
<dbReference type="GO" id="GO:0009847">
    <property type="term" value="P:spore germination"/>
    <property type="evidence" value="ECO:0007669"/>
    <property type="project" value="InterPro"/>
</dbReference>
<accession>A0AA42BPS6</accession>
<proteinExistence type="inferred from homology"/>
<gene>
    <name evidence="9" type="ORF">NK662_13145</name>
</gene>
<keyword evidence="5 8" id="KW-0812">Transmembrane</keyword>
<dbReference type="EMBL" id="JANCLT010000006">
    <property type="protein sequence ID" value="MCP8969475.1"/>
    <property type="molecule type" value="Genomic_DNA"/>
</dbReference>
<feature type="transmembrane region" description="Helical" evidence="8">
    <location>
        <begin position="110"/>
        <end position="128"/>
    </location>
</feature>
<comment type="similarity">
    <text evidence="2">Belongs to the amino acid-polyamine-organocation (APC) superfamily. Spore germination protein (SGP) (TC 2.A.3.9) family.</text>
</comment>
<dbReference type="Pfam" id="PF03845">
    <property type="entry name" value="Spore_permease"/>
    <property type="match status" value="1"/>
</dbReference>
<keyword evidence="10" id="KW-1185">Reference proteome</keyword>
<keyword evidence="4" id="KW-0309">Germination</keyword>
<comment type="subcellular location">
    <subcellularLocation>
        <location evidence="1">Membrane</location>
        <topology evidence="1">Multi-pass membrane protein</topology>
    </subcellularLocation>
</comment>
<evidence type="ECO:0000313" key="10">
    <source>
        <dbReference type="Proteomes" id="UP001156102"/>
    </source>
</evidence>
<name>A0AA42BPS6_9BACI</name>
<evidence type="ECO:0000256" key="8">
    <source>
        <dbReference type="SAM" id="Phobius"/>
    </source>
</evidence>
<evidence type="ECO:0000313" key="9">
    <source>
        <dbReference type="EMBL" id="MCP8969475.1"/>
    </source>
</evidence>
<sequence length="370" mass="42345">MNRYFLYLIMLNMLTNVVAYVPHMLLEERLSGSVLSMLIAVPIGLLFSYIFYKTMSKFPGETYPQIVKRHMPGWLVTVYVLFVSLMWFAAGLLTLQAFSHLSERFIDPEINPGYLIGIYLVVVCFGAVMKSDRILYALELVMIFCVPLVLLIFFKAYANEYMSWDAVLESLSHYREPPSWNGVAAASYTMLGISNLAVFNRILKGKITWKYWLLIGVGGMVNLFTTMYIPIGVNGVEGIQDYVYPWIMTADALRMEYGFIERVLFVFLLLYLAMSLVYVSILWHVSIELGKEVLPGQKLKWKGMPVVPGIFLLAFCSISISLALKVDEYLIYNIGRIYLQALLPINILAAGLMIWIVWREKKWRPSESSS</sequence>
<comment type="caution">
    <text evidence="9">The sequence shown here is derived from an EMBL/GenBank/DDBJ whole genome shotgun (WGS) entry which is preliminary data.</text>
</comment>
<evidence type="ECO:0000256" key="2">
    <source>
        <dbReference type="ARBA" id="ARBA00007998"/>
    </source>
</evidence>
<feature type="transmembrane region" description="Helical" evidence="8">
    <location>
        <begin position="178"/>
        <end position="199"/>
    </location>
</feature>
<dbReference type="RefSeq" id="WP_254759397.1">
    <property type="nucleotide sequence ID" value="NZ_JANCLT010000006.1"/>
</dbReference>
<dbReference type="AlphaFoldDB" id="A0AA42BPS6"/>
<feature type="transmembrane region" description="Helical" evidence="8">
    <location>
        <begin position="32"/>
        <end position="52"/>
    </location>
</feature>
<dbReference type="PANTHER" id="PTHR34975:SF2">
    <property type="entry name" value="SPORE GERMINATION PROTEIN A2"/>
    <property type="match status" value="1"/>
</dbReference>